<gene>
    <name evidence="3" type="ORF">BN1211_0355</name>
    <name evidence="4" type="ORF">CYBJADRAFT_159778</name>
</gene>
<reference evidence="3" key="1">
    <citation type="submission" date="2014-12" db="EMBL/GenBank/DDBJ databases">
        <authorList>
            <person name="Jaenicke S."/>
        </authorList>
    </citation>
    <scope>NUCLEOTIDE SEQUENCE [LARGE SCALE GENOMIC DNA]</scope>
    <source>
        <strain evidence="3">CBS1600</strain>
    </source>
</reference>
<evidence type="ECO:0008006" key="7">
    <source>
        <dbReference type="Google" id="ProtNLM"/>
    </source>
</evidence>
<feature type="compositionally biased region" description="Low complexity" evidence="2">
    <location>
        <begin position="137"/>
        <end position="151"/>
    </location>
</feature>
<dbReference type="OrthoDB" id="3980823at2759"/>
<evidence type="ECO:0000313" key="3">
    <source>
        <dbReference type="EMBL" id="CEP20476.1"/>
    </source>
</evidence>
<feature type="region of interest" description="Disordered" evidence="2">
    <location>
        <begin position="282"/>
        <end position="322"/>
    </location>
</feature>
<reference evidence="5" key="2">
    <citation type="journal article" date="2015" name="J. Biotechnol.">
        <title>The structure of the Cyberlindnera jadinii genome and its relation to Candida utilis analyzed by the occurrence of single nucleotide polymorphisms.</title>
        <authorList>
            <person name="Rupp O."/>
            <person name="Brinkrolf K."/>
            <person name="Buerth C."/>
            <person name="Kunigo M."/>
            <person name="Schneider J."/>
            <person name="Jaenicke S."/>
            <person name="Goesmann A."/>
            <person name="Puehler A."/>
            <person name="Jaeger K.-E."/>
            <person name="Ernst J.F."/>
        </authorList>
    </citation>
    <scope>NUCLEOTIDE SEQUENCE [LARGE SCALE GENOMIC DNA]</scope>
    <source>
        <strain evidence="5">ATCC 18201 / CBS 1600 / BCRC 20928 / JCM 3617 / NBRC 0987 / NRRL Y-1542</strain>
    </source>
</reference>
<dbReference type="GeneID" id="30987873"/>
<dbReference type="EMBL" id="KV453925">
    <property type="protein sequence ID" value="ODV75763.1"/>
    <property type="molecule type" value="Genomic_DNA"/>
</dbReference>
<proteinExistence type="predicted"/>
<feature type="compositionally biased region" description="Low complexity" evidence="2">
    <location>
        <begin position="189"/>
        <end position="200"/>
    </location>
</feature>
<keyword evidence="6" id="KW-1185">Reference proteome</keyword>
<dbReference type="STRING" id="983966.A0A0H5BYN8"/>
<keyword evidence="1" id="KW-0175">Coiled coil</keyword>
<dbReference type="EMBL" id="CDQK01000001">
    <property type="protein sequence ID" value="CEP20476.1"/>
    <property type="molecule type" value="Genomic_DNA"/>
</dbReference>
<accession>A0A1E4S8G8</accession>
<evidence type="ECO:0000256" key="1">
    <source>
        <dbReference type="SAM" id="Coils"/>
    </source>
</evidence>
<organism evidence="3 5">
    <name type="scientific">Cyberlindnera jadinii (strain ATCC 18201 / CBS 1600 / BCRC 20928 / JCM 3617 / NBRC 0987 / NRRL Y-1542)</name>
    <name type="common">Torula yeast</name>
    <name type="synonym">Candida utilis</name>
    <dbReference type="NCBI Taxonomy" id="983966"/>
    <lineage>
        <taxon>Eukaryota</taxon>
        <taxon>Fungi</taxon>
        <taxon>Dikarya</taxon>
        <taxon>Ascomycota</taxon>
        <taxon>Saccharomycotina</taxon>
        <taxon>Saccharomycetes</taxon>
        <taxon>Phaffomycetales</taxon>
        <taxon>Phaffomycetaceae</taxon>
        <taxon>Cyberlindnera</taxon>
    </lineage>
</organism>
<reference evidence="4 6" key="3">
    <citation type="journal article" date="2016" name="Proc. Natl. Acad. Sci. U.S.A.">
        <title>Comparative genomics of biotechnologically important yeasts.</title>
        <authorList>
            <person name="Riley R."/>
            <person name="Haridas S."/>
            <person name="Wolfe K.H."/>
            <person name="Lopes M.R."/>
            <person name="Hittinger C.T."/>
            <person name="Goeker M."/>
            <person name="Salamov A.A."/>
            <person name="Wisecaver J.H."/>
            <person name="Long T.M."/>
            <person name="Calvey C.H."/>
            <person name="Aerts A.L."/>
            <person name="Barry K.W."/>
            <person name="Choi C."/>
            <person name="Clum A."/>
            <person name="Coughlan A.Y."/>
            <person name="Deshpande S."/>
            <person name="Douglass A.P."/>
            <person name="Hanson S.J."/>
            <person name="Klenk H.-P."/>
            <person name="LaButti K.M."/>
            <person name="Lapidus A."/>
            <person name="Lindquist E.A."/>
            <person name="Lipzen A.M."/>
            <person name="Meier-Kolthoff J.P."/>
            <person name="Ohm R.A."/>
            <person name="Otillar R.P."/>
            <person name="Pangilinan J.L."/>
            <person name="Peng Y."/>
            <person name="Rokas A."/>
            <person name="Rosa C.A."/>
            <person name="Scheuner C."/>
            <person name="Sibirny A.A."/>
            <person name="Slot J.C."/>
            <person name="Stielow J.B."/>
            <person name="Sun H."/>
            <person name="Kurtzman C.P."/>
            <person name="Blackwell M."/>
            <person name="Grigoriev I.V."/>
            <person name="Jeffries T.W."/>
        </authorList>
    </citation>
    <scope>NUCLEOTIDE SEQUENCE [LARGE SCALE GENOMIC DNA]</scope>
    <source>
        <strain evidence="6">ATCC 18201 / CBS 1600 / BCRC 20928 / JCM 3617 / NBRC 0987 / NRRL Y-1542</strain>
        <strain evidence="4">NRRL Y-1542</strain>
    </source>
</reference>
<feature type="compositionally biased region" description="Polar residues" evidence="2">
    <location>
        <begin position="119"/>
        <end position="129"/>
    </location>
</feature>
<protein>
    <recommendedName>
        <fullName evidence="7">Transcription activator GCR1-like domain-containing protein</fullName>
    </recommendedName>
</protein>
<name>A0A0H5BYN8_CYBJN</name>
<feature type="region of interest" description="Disordered" evidence="2">
    <location>
        <begin position="119"/>
        <end position="151"/>
    </location>
</feature>
<feature type="region of interest" description="Disordered" evidence="2">
    <location>
        <begin position="189"/>
        <end position="234"/>
    </location>
</feature>
<feature type="coiled-coil region" evidence="1">
    <location>
        <begin position="39"/>
        <end position="66"/>
    </location>
</feature>
<dbReference type="RefSeq" id="XP_020072802.1">
    <property type="nucleotide sequence ID" value="XM_020213477.1"/>
</dbReference>
<evidence type="ECO:0000313" key="4">
    <source>
        <dbReference type="EMBL" id="ODV75763.1"/>
    </source>
</evidence>
<feature type="compositionally biased region" description="Low complexity" evidence="2">
    <location>
        <begin position="208"/>
        <end position="218"/>
    </location>
</feature>
<evidence type="ECO:0000313" key="6">
    <source>
        <dbReference type="Proteomes" id="UP000094389"/>
    </source>
</evidence>
<evidence type="ECO:0000256" key="2">
    <source>
        <dbReference type="SAM" id="MobiDB-lite"/>
    </source>
</evidence>
<dbReference type="AlphaFoldDB" id="A0A0H5BYN8"/>
<evidence type="ECO:0000313" key="5">
    <source>
        <dbReference type="Proteomes" id="UP000038830"/>
    </source>
</evidence>
<dbReference type="OMA" id="LEMEYKT"/>
<sequence length="440" mass="50290">MNVNISPVNPVTLKDELEKVKASVQELKTVAFTSNDSLNKKLNDHIERTTRQITQLNSVVEILLKENQELKGILSNQRFVIQPINPFQQGSQVTQSHQNQLASASQNALNLQLGDNFLPTNGLSSTSGHSEVRSQHTSEQNQQVQSQSQQQQQNQQALQTQQQQQAQKQQQTQRAQQAQQSQQSQQQQTQQQQQTSQSQQRGSALQNHQGSTQGQQPPQHHHQSTNGVLDNALGEASTNSGMLRFINNQYVDEEHNLNTQSQASNNPNSRIDFVFMDPSANRSRHYRSGSTNFHDADQDDENSPITHLTPPQGSRLQKSNTRQGEFSAENYDLIIHNDFNKVEDIYYEYYNSLKPQVERVQKAYKIKKIRKYQKIKALAVRIDRYKEIKGCSLEDSFRFFDNLRLADDNSKRSIAWLYNTLPDILKRIGLEEQLKKNPGT</sequence>
<dbReference type="Proteomes" id="UP000038830">
    <property type="component" value="Unassembled WGS sequence"/>
</dbReference>
<dbReference type="Proteomes" id="UP000094389">
    <property type="component" value="Unassembled WGS sequence"/>
</dbReference>
<feature type="compositionally biased region" description="Polar residues" evidence="2">
    <location>
        <begin position="303"/>
        <end position="322"/>
    </location>
</feature>
<accession>A0A0H5BYN8</accession>